<evidence type="ECO:0000256" key="1">
    <source>
        <dbReference type="SAM" id="SignalP"/>
    </source>
</evidence>
<dbReference type="AlphaFoldDB" id="A0A431V1U7"/>
<reference evidence="3 4" key="1">
    <citation type="submission" date="2018-12" db="EMBL/GenBank/DDBJ databases">
        <authorList>
            <person name="Yu L."/>
        </authorList>
    </citation>
    <scope>NUCLEOTIDE SEQUENCE [LARGE SCALE GENOMIC DNA]</scope>
    <source>
        <strain evidence="3 4">11S</strain>
    </source>
</reference>
<dbReference type="Proteomes" id="UP000267400">
    <property type="component" value="Unassembled WGS sequence"/>
</dbReference>
<dbReference type="OrthoDB" id="9787902at2"/>
<name>A0A431V1U7_9GAMM</name>
<evidence type="ECO:0000259" key="2">
    <source>
        <dbReference type="Pfam" id="PF04069"/>
    </source>
</evidence>
<organism evidence="3 4">
    <name type="scientific">Halomonas nitroreducens</name>
    <dbReference type="NCBI Taxonomy" id="447425"/>
    <lineage>
        <taxon>Bacteria</taxon>
        <taxon>Pseudomonadati</taxon>
        <taxon>Pseudomonadota</taxon>
        <taxon>Gammaproteobacteria</taxon>
        <taxon>Oceanospirillales</taxon>
        <taxon>Halomonadaceae</taxon>
        <taxon>Halomonas</taxon>
    </lineage>
</organism>
<feature type="chain" id="PRO_5019170384" evidence="1">
    <location>
        <begin position="30"/>
        <end position="352"/>
    </location>
</feature>
<dbReference type="InterPro" id="IPR007210">
    <property type="entry name" value="ABC_Gly_betaine_transp_sub-bd"/>
</dbReference>
<accession>A0A431V1U7</accession>
<dbReference type="Gene3D" id="3.40.190.10">
    <property type="entry name" value="Periplasmic binding protein-like II"/>
    <property type="match status" value="1"/>
</dbReference>
<dbReference type="EMBL" id="RXNS01000015">
    <property type="protein sequence ID" value="RTR00813.1"/>
    <property type="molecule type" value="Genomic_DNA"/>
</dbReference>
<dbReference type="Pfam" id="PF04069">
    <property type="entry name" value="OpuAC"/>
    <property type="match status" value="1"/>
</dbReference>
<feature type="domain" description="ABC-type glycine betaine transport system substrate-binding" evidence="2">
    <location>
        <begin position="39"/>
        <end position="330"/>
    </location>
</feature>
<gene>
    <name evidence="3" type="primary">proX</name>
    <name evidence="3" type="ORF">EKG36_15385</name>
</gene>
<dbReference type="SUPFAM" id="SSF53850">
    <property type="entry name" value="Periplasmic binding protein-like II"/>
    <property type="match status" value="1"/>
</dbReference>
<sequence length="352" mass="38517">MHPSRNATHALGWAGLALALSLVPGVALADQHLPGEGVDVTPARATWDTGWFPTAVYSHLLEELGYEVDRPTTLDNPPFYQSVAQGDVDFWVNGWFPLHNTYRRTFRAGAELIGYVAQGGALQGYLVDKKTADEHGITGLEDFKDPEIAALFDSDGNGKAELVACPPGWGCELVIAHHLEAYGLSDTVEPIKASYSASMADALGRYQEGGSIFFYTWTPNWTVGLLEPGKDVVWITVDEASLPEEQQDFEDDTVVEGVEGCTENPCNLGWPANDIRPVVNSAFAAENPAAAELFEEVRIPVDDIFAQNAKMFDGEDSAQDIQRHAEEWIAAHRDDVDGWLDRARQAARTEGE</sequence>
<evidence type="ECO:0000313" key="3">
    <source>
        <dbReference type="EMBL" id="RTR00813.1"/>
    </source>
</evidence>
<dbReference type="GO" id="GO:0043190">
    <property type="term" value="C:ATP-binding cassette (ABC) transporter complex"/>
    <property type="evidence" value="ECO:0007669"/>
    <property type="project" value="InterPro"/>
</dbReference>
<comment type="caution">
    <text evidence="3">The sequence shown here is derived from an EMBL/GenBank/DDBJ whole genome shotgun (WGS) entry which is preliminary data.</text>
</comment>
<dbReference type="NCBIfam" id="NF008334">
    <property type="entry name" value="PRK11119.1"/>
    <property type="match status" value="1"/>
</dbReference>
<dbReference type="RefSeq" id="WP_126485663.1">
    <property type="nucleotide sequence ID" value="NZ_RXNS01000015.1"/>
</dbReference>
<dbReference type="Gene3D" id="3.40.190.100">
    <property type="entry name" value="Glycine betaine-binding periplasmic protein, domain 2"/>
    <property type="match status" value="1"/>
</dbReference>
<dbReference type="GO" id="GO:0022857">
    <property type="term" value="F:transmembrane transporter activity"/>
    <property type="evidence" value="ECO:0007669"/>
    <property type="project" value="InterPro"/>
</dbReference>
<evidence type="ECO:0000313" key="4">
    <source>
        <dbReference type="Proteomes" id="UP000267400"/>
    </source>
</evidence>
<proteinExistence type="predicted"/>
<keyword evidence="1" id="KW-0732">Signal</keyword>
<feature type="signal peptide" evidence="1">
    <location>
        <begin position="1"/>
        <end position="29"/>
    </location>
</feature>
<protein>
    <submittedName>
        <fullName evidence="3">Proline/glycine betaine ABC transporter substrate-binding protein ProX</fullName>
    </submittedName>
</protein>
<dbReference type="CDD" id="cd13638">
    <property type="entry name" value="PBP2_EcProx_like"/>
    <property type="match status" value="1"/>
</dbReference>
<keyword evidence="4" id="KW-1185">Reference proteome</keyword>